<proteinExistence type="predicted"/>
<sequence>MNVRLNGHRMDMAKKLLKAVVQHFNALKLYILQTRVPRETENMEQSDKKFNTLHSIGLNVSKGALESIQYRRHITTTSETYRGPAILFQHGQKTLLSSRGF</sequence>
<accession>A0A224YRB8</accession>
<dbReference type="AlphaFoldDB" id="A0A224YRB8"/>
<protein>
    <submittedName>
        <fullName evidence="1">Uncharacterized protein</fullName>
    </submittedName>
</protein>
<dbReference type="EMBL" id="GFPF01008980">
    <property type="protein sequence ID" value="MAA20126.1"/>
    <property type="molecule type" value="Transcribed_RNA"/>
</dbReference>
<name>A0A224YRB8_9ACAR</name>
<reference evidence="1" key="1">
    <citation type="journal article" date="2017" name="Parasit. Vectors">
        <title>Sialotranscriptomics of Rhipicephalus zambeziensis reveals intricate expression profiles of secretory proteins and suggests tight temporal transcriptional regulation during blood-feeding.</title>
        <authorList>
            <person name="de Castro M.H."/>
            <person name="de Klerk D."/>
            <person name="Pienaar R."/>
            <person name="Rees D.J.G."/>
            <person name="Mans B.J."/>
        </authorList>
    </citation>
    <scope>NUCLEOTIDE SEQUENCE</scope>
    <source>
        <tissue evidence="1">Salivary glands</tissue>
    </source>
</reference>
<evidence type="ECO:0000313" key="1">
    <source>
        <dbReference type="EMBL" id="MAA20126.1"/>
    </source>
</evidence>
<organism evidence="1">
    <name type="scientific">Rhipicephalus zambeziensis</name>
    <dbReference type="NCBI Taxonomy" id="60191"/>
    <lineage>
        <taxon>Eukaryota</taxon>
        <taxon>Metazoa</taxon>
        <taxon>Ecdysozoa</taxon>
        <taxon>Arthropoda</taxon>
        <taxon>Chelicerata</taxon>
        <taxon>Arachnida</taxon>
        <taxon>Acari</taxon>
        <taxon>Parasitiformes</taxon>
        <taxon>Ixodida</taxon>
        <taxon>Ixodoidea</taxon>
        <taxon>Ixodidae</taxon>
        <taxon>Rhipicephalinae</taxon>
        <taxon>Rhipicephalus</taxon>
        <taxon>Rhipicephalus</taxon>
    </lineage>
</organism>